<evidence type="ECO:0000259" key="3">
    <source>
        <dbReference type="Pfam" id="PF12010"/>
    </source>
</evidence>
<organism evidence="4 5">
    <name type="scientific">Cohnella zeiphila</name>
    <dbReference type="NCBI Taxonomy" id="2761120"/>
    <lineage>
        <taxon>Bacteria</taxon>
        <taxon>Bacillati</taxon>
        <taxon>Bacillota</taxon>
        <taxon>Bacilli</taxon>
        <taxon>Bacillales</taxon>
        <taxon>Paenibacillaceae</taxon>
        <taxon>Cohnella</taxon>
    </lineage>
</organism>
<name>A0A7X0SNX3_9BACL</name>
<reference evidence="4 5" key="1">
    <citation type="submission" date="2020-08" db="EMBL/GenBank/DDBJ databases">
        <title>Cohnella phylogeny.</title>
        <authorList>
            <person name="Dunlap C."/>
        </authorList>
    </citation>
    <scope>NUCLEOTIDE SEQUENCE [LARGE SCALE GENOMIC DNA]</scope>
    <source>
        <strain evidence="4 5">CBP 2801</strain>
    </source>
</reference>
<comment type="caution">
    <text evidence="4">The sequence shown here is derived from an EMBL/GenBank/DDBJ whole genome shotgun (WGS) entry which is preliminary data.</text>
</comment>
<dbReference type="EMBL" id="JACJVO010000027">
    <property type="protein sequence ID" value="MBB6733460.1"/>
    <property type="molecule type" value="Genomic_DNA"/>
</dbReference>
<feature type="region of interest" description="Disordered" evidence="1">
    <location>
        <begin position="23"/>
        <end position="65"/>
    </location>
</feature>
<feature type="chain" id="PRO_5038689016" evidence="2">
    <location>
        <begin position="21"/>
        <end position="541"/>
    </location>
</feature>
<dbReference type="AlphaFoldDB" id="A0A7X0SNX3"/>
<evidence type="ECO:0000313" key="5">
    <source>
        <dbReference type="Proteomes" id="UP000564644"/>
    </source>
</evidence>
<accession>A0A7X0SNX3</accession>
<feature type="signal peptide" evidence="2">
    <location>
        <begin position="1"/>
        <end position="20"/>
    </location>
</feature>
<keyword evidence="2" id="KW-0732">Signal</keyword>
<dbReference type="Pfam" id="PF12010">
    <property type="entry name" value="DUF3502"/>
    <property type="match status" value="1"/>
</dbReference>
<evidence type="ECO:0000256" key="2">
    <source>
        <dbReference type="SAM" id="SignalP"/>
    </source>
</evidence>
<dbReference type="PROSITE" id="PS51257">
    <property type="entry name" value="PROKAR_LIPOPROTEIN"/>
    <property type="match status" value="1"/>
</dbReference>
<dbReference type="Proteomes" id="UP000564644">
    <property type="component" value="Unassembled WGS sequence"/>
</dbReference>
<protein>
    <submittedName>
        <fullName evidence="4">ABC transporter substrate-binding protein</fullName>
    </submittedName>
</protein>
<evidence type="ECO:0000313" key="4">
    <source>
        <dbReference type="EMBL" id="MBB6733460.1"/>
    </source>
</evidence>
<evidence type="ECO:0000256" key="1">
    <source>
        <dbReference type="SAM" id="MobiDB-lite"/>
    </source>
</evidence>
<sequence length="541" mass="59479">MKRNRKALLPLMLTAALALGGCSGSGNNSNNGGSSQQPASPSASAPASSSGASASASPSASPSSAKLDPVKLKLILPGDKPQHYDEVMKVLNQKLQDRIQASLDIQYIPWDSYKDQILVKLAAGENFDFYYDGWWQNYAQVLAKGGALDITGLIQKYAPDLYNGLTADYVNSNKYMGKIYGIPVPGPLEYPQGYNFRSDIAQKYGYGADNLKTLSDAEAFMTKALAGEKGKVGLRYNGEYAGDYQVLAFLGTQREFIPSNDFNSPGMLLNNEPKVIDQFESQPYKDFLKLKQRWWNEGLIDKDSLFSKSSVTTDANTDTTALSSFGNPPEGWLGDRSVSLSQIEPGASVDFVTMEGDGFKMVSSFKAGNFTVLSPESKNPERVLMFLNLIYTDKGIRDLYLYGIENQDFIAVGDNQFKYPDGLDATKAFGNQWWMVTPWANARISANATETDKKFISYLSDPANFQKSVISGFDFNPDAVKSEISKVSAVVGEYRKVLESGSSSDSQLEAKYNEFIDKLKKAGVDKIIAEKQRQIDAFLQK</sequence>
<proteinExistence type="predicted"/>
<gene>
    <name evidence="4" type="ORF">H7C18_21275</name>
</gene>
<feature type="domain" description="DUF3502" evidence="3">
    <location>
        <begin position="470"/>
        <end position="539"/>
    </location>
</feature>
<keyword evidence="5" id="KW-1185">Reference proteome</keyword>
<dbReference type="Gene3D" id="3.40.190.10">
    <property type="entry name" value="Periplasmic binding protein-like II"/>
    <property type="match status" value="2"/>
</dbReference>
<dbReference type="SUPFAM" id="SSF53850">
    <property type="entry name" value="Periplasmic binding protein-like II"/>
    <property type="match status" value="1"/>
</dbReference>
<dbReference type="InterPro" id="IPR022627">
    <property type="entry name" value="DUF3502"/>
</dbReference>
<dbReference type="RefSeq" id="WP_185131119.1">
    <property type="nucleotide sequence ID" value="NZ_JACJVO010000027.1"/>
</dbReference>